<reference evidence="3 4" key="1">
    <citation type="submission" date="2023-08" db="EMBL/GenBank/DDBJ databases">
        <authorList>
            <person name="Palmer J.M."/>
        </authorList>
    </citation>
    <scope>NUCLEOTIDE SEQUENCE [LARGE SCALE GENOMIC DNA]</scope>
    <source>
        <strain evidence="3 4">TWF481</strain>
    </source>
</reference>
<name>A0AAV9WLH7_9PEZI</name>
<dbReference type="Proteomes" id="UP001370758">
    <property type="component" value="Unassembled WGS sequence"/>
</dbReference>
<evidence type="ECO:0000313" key="3">
    <source>
        <dbReference type="EMBL" id="KAK6507703.1"/>
    </source>
</evidence>
<organism evidence="3 4">
    <name type="scientific">Arthrobotrys musiformis</name>
    <dbReference type="NCBI Taxonomy" id="47236"/>
    <lineage>
        <taxon>Eukaryota</taxon>
        <taxon>Fungi</taxon>
        <taxon>Dikarya</taxon>
        <taxon>Ascomycota</taxon>
        <taxon>Pezizomycotina</taxon>
        <taxon>Orbiliomycetes</taxon>
        <taxon>Orbiliales</taxon>
        <taxon>Orbiliaceae</taxon>
        <taxon>Arthrobotrys</taxon>
    </lineage>
</organism>
<accession>A0AAV9WLH7</accession>
<keyword evidence="2" id="KW-0732">Signal</keyword>
<evidence type="ECO:0008006" key="5">
    <source>
        <dbReference type="Google" id="ProtNLM"/>
    </source>
</evidence>
<protein>
    <recommendedName>
        <fullName evidence="5">Apple domain-containing protein</fullName>
    </recommendedName>
</protein>
<feature type="signal peptide" evidence="2">
    <location>
        <begin position="1"/>
        <end position="18"/>
    </location>
</feature>
<feature type="chain" id="PRO_5043597656" description="Apple domain-containing protein" evidence="2">
    <location>
        <begin position="19"/>
        <end position="292"/>
    </location>
</feature>
<dbReference type="EMBL" id="JAVHJL010000003">
    <property type="protein sequence ID" value="KAK6507703.1"/>
    <property type="molecule type" value="Genomic_DNA"/>
</dbReference>
<dbReference type="AlphaFoldDB" id="A0AAV9WLH7"/>
<proteinExistence type="predicted"/>
<sequence>MIFPPFLSFFLLALPALASIYTTYTLEKRGCSANNCLRALRASRRIAQASIDCSIFLDSSVVIVSTATTTLVSVIPTEVTTTTIYSVINSPGRKNKNKRDPKPLPPGARHVPPAVALVARQESTTTDVELPRYATACRGASAYSSACSCIGVVQPTGTITVTDTTTSTISEPTSTTTTTIIIPVCNPSQNYGIRYDGGGANPAPGVSGSDYNFRQLFNVTDSASCCRTCFETVGCFTYDLVASYCRINFLVAGRSETPTDTELCPYGRLIEFTDPGSAFGLGPCNSYGGPAT</sequence>
<comment type="caution">
    <text evidence="3">The sequence shown here is derived from an EMBL/GenBank/DDBJ whole genome shotgun (WGS) entry which is preliminary data.</text>
</comment>
<evidence type="ECO:0000313" key="4">
    <source>
        <dbReference type="Proteomes" id="UP001370758"/>
    </source>
</evidence>
<evidence type="ECO:0000256" key="1">
    <source>
        <dbReference type="SAM" id="MobiDB-lite"/>
    </source>
</evidence>
<feature type="region of interest" description="Disordered" evidence="1">
    <location>
        <begin position="90"/>
        <end position="110"/>
    </location>
</feature>
<keyword evidence="4" id="KW-1185">Reference proteome</keyword>
<gene>
    <name evidence="3" type="ORF">TWF481_006126</name>
</gene>
<evidence type="ECO:0000256" key="2">
    <source>
        <dbReference type="SAM" id="SignalP"/>
    </source>
</evidence>